<protein>
    <submittedName>
        <fullName evidence="2">Uncharacterized protein</fullName>
    </submittedName>
</protein>
<evidence type="ECO:0000256" key="1">
    <source>
        <dbReference type="SAM" id="MobiDB-lite"/>
    </source>
</evidence>
<proteinExistence type="predicted"/>
<name>A0A9E6UIS3_9HYPH</name>
<organism evidence="2 3">
    <name type="scientific">Chenggangzhangella methanolivorans</name>
    <dbReference type="NCBI Taxonomy" id="1437009"/>
    <lineage>
        <taxon>Bacteria</taxon>
        <taxon>Pseudomonadati</taxon>
        <taxon>Pseudomonadota</taxon>
        <taxon>Alphaproteobacteria</taxon>
        <taxon>Hyphomicrobiales</taxon>
        <taxon>Methylopilaceae</taxon>
        <taxon>Chenggangzhangella</taxon>
    </lineage>
</organism>
<sequence>MSLLETAEKAETARRMAQALAYLMKVSIAAGLPRVTAKLAVAQAELLASAGQASIDRAETARPDGAPKSPASHQGSSSRH</sequence>
<dbReference type="AlphaFoldDB" id="A0A9E6UIS3"/>
<reference evidence="2" key="1">
    <citation type="submission" date="2021-08" db="EMBL/GenBank/DDBJ databases">
        <authorList>
            <person name="Zhang H."/>
            <person name="Xu M."/>
            <person name="Yu Z."/>
            <person name="Yang L."/>
            <person name="Cai Y."/>
        </authorList>
    </citation>
    <scope>NUCLEOTIDE SEQUENCE</scope>
    <source>
        <strain evidence="2">CHL1</strain>
    </source>
</reference>
<feature type="compositionally biased region" description="Polar residues" evidence="1">
    <location>
        <begin position="71"/>
        <end position="80"/>
    </location>
</feature>
<dbReference type="KEGG" id="cmet:K6K41_06505"/>
<evidence type="ECO:0000313" key="2">
    <source>
        <dbReference type="EMBL" id="QZO01188.1"/>
    </source>
</evidence>
<dbReference type="RefSeq" id="WP_261404425.1">
    <property type="nucleotide sequence ID" value="NZ_CP081869.1"/>
</dbReference>
<evidence type="ECO:0000313" key="3">
    <source>
        <dbReference type="Proteomes" id="UP000825701"/>
    </source>
</evidence>
<dbReference type="Proteomes" id="UP000825701">
    <property type="component" value="Chromosome"/>
</dbReference>
<feature type="region of interest" description="Disordered" evidence="1">
    <location>
        <begin position="55"/>
        <end position="80"/>
    </location>
</feature>
<gene>
    <name evidence="2" type="ORF">K6K41_06505</name>
</gene>
<dbReference type="EMBL" id="CP081869">
    <property type="protein sequence ID" value="QZO01188.1"/>
    <property type="molecule type" value="Genomic_DNA"/>
</dbReference>
<keyword evidence="3" id="KW-1185">Reference proteome</keyword>
<accession>A0A9E6UIS3</accession>